<dbReference type="Proteomes" id="UP000033982">
    <property type="component" value="Unassembled WGS sequence"/>
</dbReference>
<evidence type="ECO:0008006" key="4">
    <source>
        <dbReference type="Google" id="ProtNLM"/>
    </source>
</evidence>
<sequence>MYKIEVTKAFQEDIGRLDRKVARLVLDKAEWIAEHPEAARFPLRHMPEDLRGLHKYRAGDYRMFFWIAHERQHMVLYRVLHRSEAYRQLGL</sequence>
<accession>A0A0G1WDP7</accession>
<evidence type="ECO:0000313" key="2">
    <source>
        <dbReference type="EMBL" id="KKW16888.1"/>
    </source>
</evidence>
<keyword evidence="1" id="KW-1277">Toxin-antitoxin system</keyword>
<gene>
    <name evidence="2" type="ORF">UY58_C0016G0010</name>
</gene>
<proteinExistence type="predicted"/>
<organism evidence="2 3">
    <name type="scientific">Candidatus Magasanikbacteria bacterium GW2011_GWA2_50_22</name>
    <dbReference type="NCBI Taxonomy" id="1619043"/>
    <lineage>
        <taxon>Bacteria</taxon>
        <taxon>Candidatus Magasanikiibacteriota</taxon>
    </lineage>
</organism>
<dbReference type="InterPro" id="IPR035093">
    <property type="entry name" value="RelE/ParE_toxin_dom_sf"/>
</dbReference>
<dbReference type="Pfam" id="PF05016">
    <property type="entry name" value="ParE_toxin"/>
    <property type="match status" value="1"/>
</dbReference>
<comment type="caution">
    <text evidence="2">The sequence shown here is derived from an EMBL/GenBank/DDBJ whole genome shotgun (WGS) entry which is preliminary data.</text>
</comment>
<evidence type="ECO:0000256" key="1">
    <source>
        <dbReference type="ARBA" id="ARBA00022649"/>
    </source>
</evidence>
<dbReference type="EMBL" id="LCQN01000016">
    <property type="protein sequence ID" value="KKW16888.1"/>
    <property type="molecule type" value="Genomic_DNA"/>
</dbReference>
<dbReference type="Gene3D" id="3.30.2310.20">
    <property type="entry name" value="RelE-like"/>
    <property type="match status" value="1"/>
</dbReference>
<dbReference type="AlphaFoldDB" id="A0A0G1WDP7"/>
<protein>
    <recommendedName>
        <fullName evidence="4">Plasmid stabilization system</fullName>
    </recommendedName>
</protein>
<dbReference type="InterPro" id="IPR007712">
    <property type="entry name" value="RelE/ParE_toxin"/>
</dbReference>
<reference evidence="2 3" key="1">
    <citation type="journal article" date="2015" name="Nature">
        <title>rRNA introns, odd ribosomes, and small enigmatic genomes across a large radiation of phyla.</title>
        <authorList>
            <person name="Brown C.T."/>
            <person name="Hug L.A."/>
            <person name="Thomas B.C."/>
            <person name="Sharon I."/>
            <person name="Castelle C.J."/>
            <person name="Singh A."/>
            <person name="Wilkins M.J."/>
            <person name="Williams K.H."/>
            <person name="Banfield J.F."/>
        </authorList>
    </citation>
    <scope>NUCLEOTIDE SEQUENCE [LARGE SCALE GENOMIC DNA]</scope>
</reference>
<dbReference type="SUPFAM" id="SSF143011">
    <property type="entry name" value="RelE-like"/>
    <property type="match status" value="1"/>
</dbReference>
<name>A0A0G1WDP7_9BACT</name>
<evidence type="ECO:0000313" key="3">
    <source>
        <dbReference type="Proteomes" id="UP000033982"/>
    </source>
</evidence>